<dbReference type="AlphaFoldDB" id="A0AAX1KG46"/>
<reference evidence="1 2" key="1">
    <citation type="submission" date="2020-11" db="EMBL/GenBank/DDBJ databases">
        <title>Closed and high quality bacterial genomes of the OMM12 community.</title>
        <authorList>
            <person name="Marbouty M."/>
            <person name="Lamy-Besnier Q."/>
            <person name="Debarbieux L."/>
            <person name="Koszul R."/>
        </authorList>
    </citation>
    <scope>NUCLEOTIDE SEQUENCE [LARGE SCALE GENOMIC DNA]</scope>
    <source>
        <strain evidence="1 2">YL31</strain>
    </source>
</reference>
<accession>A0AAX1KG46</accession>
<evidence type="ECO:0000313" key="2">
    <source>
        <dbReference type="Proteomes" id="UP000595792"/>
    </source>
</evidence>
<organism evidence="1 2">
    <name type="scientific">Flavonifractor plautii</name>
    <name type="common">Fusobacterium plautii</name>
    <dbReference type="NCBI Taxonomy" id="292800"/>
    <lineage>
        <taxon>Bacteria</taxon>
        <taxon>Bacillati</taxon>
        <taxon>Bacillota</taxon>
        <taxon>Clostridia</taxon>
        <taxon>Eubacteriales</taxon>
        <taxon>Oscillospiraceae</taxon>
        <taxon>Flavonifractor</taxon>
    </lineage>
</organism>
<dbReference type="InterPro" id="IPR027417">
    <property type="entry name" value="P-loop_NTPase"/>
</dbReference>
<dbReference type="NCBIfam" id="TIGR01547">
    <property type="entry name" value="phage_term_2"/>
    <property type="match status" value="1"/>
</dbReference>
<dbReference type="InterPro" id="IPR006437">
    <property type="entry name" value="Phage_terminase_lsu"/>
</dbReference>
<name>A0AAX1KG46_FLAPL</name>
<dbReference type="Gene3D" id="3.30.420.280">
    <property type="match status" value="1"/>
</dbReference>
<dbReference type="EMBL" id="CP065315">
    <property type="protein sequence ID" value="QQR04916.1"/>
    <property type="molecule type" value="Genomic_DNA"/>
</dbReference>
<dbReference type="Gene3D" id="3.40.50.300">
    <property type="entry name" value="P-loop containing nucleotide triphosphate hydrolases"/>
    <property type="match status" value="1"/>
</dbReference>
<dbReference type="Pfam" id="PF03237">
    <property type="entry name" value="Terminase_6N"/>
    <property type="match status" value="1"/>
</dbReference>
<sequence length="398" mass="46203">MPLTKKQVEYLQNCSHRWNVKTGATGSGKSFLDFTVTIPKRIVAARGEGLLVLLGNTRGTLERNILEPMRQWWPGQIGIIRSDNTVELFGKKVYALGADNKKHVARIQGATFEYVYGDEVTTWSQDVFEMLKSRLRCEHSHFDGTCNPDNPEHWFKKFLDSDADIYQQSYVIDDGVLPPKVVEELKKEYSGTVYYDRYILGLWRQADGLIYKFGEENIVDDIPESGEYYISCDYGTLNPFSAGLWCWDGKHATRIREYYYSGREERSNKTDEEYYTELEELAGNLPVKSVIVDPSAASFIEVIRRHHRFTVRKAVNEVLPGIATTARYIQDGTIKIHRSCKDAIREFGLYRWDDKATEDKPIKENDHAMDDIRYFVMTVLRHKMRKAGQPRYITLWER</sequence>
<proteinExistence type="predicted"/>
<gene>
    <name evidence="1" type="ORF">I5Q84_13125</name>
</gene>
<protein>
    <submittedName>
        <fullName evidence="1">PBSX family phage terminase large subunit</fullName>
    </submittedName>
</protein>
<evidence type="ECO:0000313" key="1">
    <source>
        <dbReference type="EMBL" id="QQR04916.1"/>
    </source>
</evidence>
<dbReference type="RefSeq" id="WP_084462023.1">
    <property type="nucleotide sequence ID" value="NZ_CP015406.2"/>
</dbReference>
<dbReference type="Proteomes" id="UP000595792">
    <property type="component" value="Chromosome"/>
</dbReference>